<dbReference type="InterPro" id="IPR003838">
    <property type="entry name" value="ABC3_permease_C"/>
</dbReference>
<feature type="domain" description="ABC3 transporter permease C-terminal" evidence="7">
    <location>
        <begin position="688"/>
        <end position="800"/>
    </location>
</feature>
<feature type="transmembrane region" description="Helical" evidence="6">
    <location>
        <begin position="21"/>
        <end position="43"/>
    </location>
</feature>
<proteinExistence type="predicted"/>
<evidence type="ECO:0000259" key="8">
    <source>
        <dbReference type="Pfam" id="PF12704"/>
    </source>
</evidence>
<evidence type="ECO:0000256" key="5">
    <source>
        <dbReference type="ARBA" id="ARBA00023136"/>
    </source>
</evidence>
<feature type="domain" description="MacB-like periplasmic core" evidence="8">
    <location>
        <begin position="439"/>
        <end position="631"/>
    </location>
</feature>
<organism evidence="9 10">
    <name type="scientific">Spirosoma terrae</name>
    <dbReference type="NCBI Taxonomy" id="1968276"/>
    <lineage>
        <taxon>Bacteria</taxon>
        <taxon>Pseudomonadati</taxon>
        <taxon>Bacteroidota</taxon>
        <taxon>Cytophagia</taxon>
        <taxon>Cytophagales</taxon>
        <taxon>Cytophagaceae</taxon>
        <taxon>Spirosoma</taxon>
    </lineage>
</organism>
<evidence type="ECO:0000256" key="3">
    <source>
        <dbReference type="ARBA" id="ARBA00022692"/>
    </source>
</evidence>
<keyword evidence="10" id="KW-1185">Reference proteome</keyword>
<keyword evidence="5 6" id="KW-0472">Membrane</keyword>
<evidence type="ECO:0000256" key="6">
    <source>
        <dbReference type="SAM" id="Phobius"/>
    </source>
</evidence>
<feature type="transmembrane region" description="Helical" evidence="6">
    <location>
        <begin position="737"/>
        <end position="756"/>
    </location>
</feature>
<keyword evidence="3 6" id="KW-0812">Transmembrane</keyword>
<dbReference type="GO" id="GO:0022857">
    <property type="term" value="F:transmembrane transporter activity"/>
    <property type="evidence" value="ECO:0007669"/>
    <property type="project" value="TreeGrafter"/>
</dbReference>
<gene>
    <name evidence="9" type="ORF">GK108_29810</name>
</gene>
<name>A0A6L9LIP5_9BACT</name>
<dbReference type="Pfam" id="PF02687">
    <property type="entry name" value="FtsX"/>
    <property type="match status" value="2"/>
</dbReference>
<reference evidence="9 10" key="1">
    <citation type="submission" date="2020-02" db="EMBL/GenBank/DDBJ databases">
        <title>Draft genome sequence of two Spirosoma agri KCTC 52727 and Spirosoma terrae KCTC 52035.</title>
        <authorList>
            <person name="Rojas J."/>
            <person name="Ambika Manirajan B."/>
            <person name="Suarez C."/>
            <person name="Ratering S."/>
            <person name="Schnell S."/>
        </authorList>
    </citation>
    <scope>NUCLEOTIDE SEQUENCE [LARGE SCALE GENOMIC DNA]</scope>
    <source>
        <strain evidence="9 10">KCTC 52035</strain>
    </source>
</reference>
<evidence type="ECO:0000256" key="4">
    <source>
        <dbReference type="ARBA" id="ARBA00022989"/>
    </source>
</evidence>
<evidence type="ECO:0000256" key="2">
    <source>
        <dbReference type="ARBA" id="ARBA00022475"/>
    </source>
</evidence>
<dbReference type="PANTHER" id="PTHR30572:SF18">
    <property type="entry name" value="ABC-TYPE MACROLIDE FAMILY EXPORT SYSTEM PERMEASE COMPONENT 2"/>
    <property type="match status" value="1"/>
</dbReference>
<protein>
    <submittedName>
        <fullName evidence="9">FtsX-like permease family protein</fullName>
    </submittedName>
</protein>
<feature type="transmembrane region" description="Helical" evidence="6">
    <location>
        <begin position="685"/>
        <end position="709"/>
    </location>
</feature>
<feature type="domain" description="MacB-like periplasmic core" evidence="8">
    <location>
        <begin position="20"/>
        <end position="245"/>
    </location>
</feature>
<feature type="transmembrane region" description="Helical" evidence="6">
    <location>
        <begin position="771"/>
        <end position="791"/>
    </location>
</feature>
<dbReference type="Proteomes" id="UP000474175">
    <property type="component" value="Unassembled WGS sequence"/>
</dbReference>
<feature type="transmembrane region" description="Helical" evidence="6">
    <location>
        <begin position="384"/>
        <end position="412"/>
    </location>
</feature>
<dbReference type="AlphaFoldDB" id="A0A6L9LIP5"/>
<dbReference type="EMBL" id="JAAFZH010000024">
    <property type="protein sequence ID" value="NDU99111.1"/>
    <property type="molecule type" value="Genomic_DNA"/>
</dbReference>
<feature type="transmembrane region" description="Helical" evidence="6">
    <location>
        <begin position="288"/>
        <end position="309"/>
    </location>
</feature>
<dbReference type="GO" id="GO:0005886">
    <property type="term" value="C:plasma membrane"/>
    <property type="evidence" value="ECO:0007669"/>
    <property type="project" value="UniProtKB-SubCell"/>
</dbReference>
<dbReference type="InterPro" id="IPR025857">
    <property type="entry name" value="MacB_PCD"/>
</dbReference>
<feature type="transmembrane region" description="Helical" evidence="6">
    <location>
        <begin position="345"/>
        <end position="364"/>
    </location>
</feature>
<dbReference type="Pfam" id="PF12704">
    <property type="entry name" value="MacB_PCD"/>
    <property type="match status" value="2"/>
</dbReference>
<comment type="subcellular location">
    <subcellularLocation>
        <location evidence="1">Cell membrane</location>
        <topology evidence="1">Multi-pass membrane protein</topology>
    </subcellularLocation>
</comment>
<feature type="domain" description="ABC3 transporter permease C-terminal" evidence="7">
    <location>
        <begin position="296"/>
        <end position="408"/>
    </location>
</feature>
<evidence type="ECO:0000313" key="9">
    <source>
        <dbReference type="EMBL" id="NDU99111.1"/>
    </source>
</evidence>
<feature type="transmembrane region" description="Helical" evidence="6">
    <location>
        <begin position="432"/>
        <end position="452"/>
    </location>
</feature>
<dbReference type="InterPro" id="IPR050250">
    <property type="entry name" value="Macrolide_Exporter_MacB"/>
</dbReference>
<keyword evidence="2" id="KW-1003">Cell membrane</keyword>
<sequence>MFINYVKIALRNLRKNKIFSLINVAGLGLGIAVFILILEYVSFEKSYNQFHQNAGRIYRVLLQHNDGKSDDFVPSAIATSLKQQFNEVQAACRIAFVQQGVVTLPANKQGQPVRSFRESNSITVDGDFFRMFSFPILAGSASLSQPNTVALSSTKARAYFGDEDAVGKVITLNSQFGKTPYTITAVFADVPENSDLQFDMVYSLSTLNNEANLNGNDWARLDRWQGAFSQTLLLLDAQTDPVAFTRKADELVRKNRPEGQDVFQLQPLTYLHLGESLSDTRPTNGKLGFVYLLGGIALLILVIAWLNYINLSTAGALKRAKEVGVRKVVGAGRDQIIRQFLGESFFLNLLGLGLAVLLVSALQHPFNQLVGRTLSVSTIGQSSLWLAGVVAVLIGAVASGSYAAFMLSGFPVVSIVKNAFARSGQGASVRQVLVVFQFSISILLIVATVVLYRQLSFMQNQNLGMNLKQLLVIKGAEVGADSARRTSKVAFRNEIARLPYVEDYCNSGSVPGGWYNFNSDGVTRLNPNPGDEKKNYAFTYADDRFLKTYGITLAAGQNFSADMCLKGNDSRRVLMNEKAAKSLGFASASAAVGQKVKFGEEFEVVGVVKDYHHQSLQQVIEPLLIFPGYPSTNYTVRLSTDNIKTKIAELEKLYKQLFPGNPFEYYFVDENYQKQYQSEQQYGRIFSLAAGLAILIACLGLFGLATYATEQRTKEIGVRKVLGASVSSIVVLLSRDFLKLVGLSILIASPIAWYAAQKWLQDFAYKIDVEWWMFALAGLLAVVIAVVTISFQSIKAALTNPVKSLRSE</sequence>
<evidence type="ECO:0000259" key="7">
    <source>
        <dbReference type="Pfam" id="PF02687"/>
    </source>
</evidence>
<evidence type="ECO:0000313" key="10">
    <source>
        <dbReference type="Proteomes" id="UP000474175"/>
    </source>
</evidence>
<dbReference type="PANTHER" id="PTHR30572">
    <property type="entry name" value="MEMBRANE COMPONENT OF TRANSPORTER-RELATED"/>
    <property type="match status" value="1"/>
</dbReference>
<comment type="caution">
    <text evidence="9">The sequence shown here is derived from an EMBL/GenBank/DDBJ whole genome shotgun (WGS) entry which is preliminary data.</text>
</comment>
<dbReference type="RefSeq" id="WP_163955244.1">
    <property type="nucleotide sequence ID" value="NZ_JAAFZH010000024.1"/>
</dbReference>
<accession>A0A6L9LIP5</accession>
<keyword evidence="4 6" id="KW-1133">Transmembrane helix</keyword>
<evidence type="ECO:0000256" key="1">
    <source>
        <dbReference type="ARBA" id="ARBA00004651"/>
    </source>
</evidence>